<proteinExistence type="predicted"/>
<dbReference type="AlphaFoldDB" id="A0A0G2SKJ6"/>
<reference evidence="2" key="1">
    <citation type="submission" date="2014-06" db="EMBL/GenBank/DDBJ databases">
        <title>Characterization of the Mating-Type Locus in Historical and Modern Strains of Sclerotinia homoeocarpa and Distribution of Mating Types in Modern Populations of the Fungus.</title>
        <authorList>
            <person name="Putman A.I."/>
            <person name="Tredway L.P."/>
            <person name="Carbone I."/>
        </authorList>
    </citation>
    <scope>NUCLEOTIDE SEQUENCE</scope>
    <source>
        <strain evidence="2">608.1</strain>
    </source>
</reference>
<name>A0A0G2SKJ6_9HELO</name>
<protein>
    <submittedName>
        <fullName evidence="2">Putative mating-type protein</fullName>
    </submittedName>
</protein>
<evidence type="ECO:0000313" key="2">
    <source>
        <dbReference type="EMBL" id="AJW31379.1"/>
    </source>
</evidence>
<sequence>MQEQDITMIDAVYTRGATHNCALDAIGMFDNFAAEFQSESSDNQTEADFGIGPVNYDIIYDKVHMFMEDEEDRIGEGRKMRAISPQSEISIPLSKIVEHEKSIGEDLMKFEATLLYNKEGNEDSFVGNLPAGHRVAIRLEIQERVYPISLFTLQKTNMHRRNIEKQALARNLIKLASPDRRILKEIATEISKRDVRVNMAEANDLGFAFWCQDGPEYNIAHDPEWWEGASTKSYEVMCLLSRYQWEYHFSQLVRTTLGALAEFDETARDPPNPKTSDEEMISPKKKKRKIVASSSM</sequence>
<accession>A0A0G2SKJ6</accession>
<dbReference type="EMBL" id="KJ948235">
    <property type="protein sequence ID" value="AJW31379.1"/>
    <property type="molecule type" value="Genomic_DNA"/>
</dbReference>
<feature type="region of interest" description="Disordered" evidence="1">
    <location>
        <begin position="264"/>
        <end position="296"/>
    </location>
</feature>
<evidence type="ECO:0000256" key="1">
    <source>
        <dbReference type="SAM" id="MobiDB-lite"/>
    </source>
</evidence>
<organism evidence="2">
    <name type="scientific">Clarireedia henningsiana</name>
    <dbReference type="NCBI Taxonomy" id="54686"/>
    <lineage>
        <taxon>Eukaryota</taxon>
        <taxon>Fungi</taxon>
        <taxon>Dikarya</taxon>
        <taxon>Ascomycota</taxon>
        <taxon>Pezizomycotina</taxon>
        <taxon>Leotiomycetes</taxon>
        <taxon>Helotiales</taxon>
        <taxon>Rutstroemiaceae</taxon>
        <taxon>Clarireedia</taxon>
    </lineage>
</organism>